<dbReference type="EC" id="1.-.-.-" evidence="6"/>
<evidence type="ECO:0000256" key="4">
    <source>
        <dbReference type="ARBA" id="ARBA00022857"/>
    </source>
</evidence>
<evidence type="ECO:0000313" key="8">
    <source>
        <dbReference type="Proteomes" id="UP000232323"/>
    </source>
</evidence>
<proteinExistence type="inferred from homology"/>
<keyword evidence="2 6" id="KW-0285">Flavoprotein</keyword>
<evidence type="ECO:0000256" key="2">
    <source>
        <dbReference type="ARBA" id="ARBA00022630"/>
    </source>
</evidence>
<dbReference type="InterPro" id="IPR020946">
    <property type="entry name" value="Flavin_mOase-like"/>
</dbReference>
<keyword evidence="6" id="KW-0503">Monooxygenase</keyword>
<evidence type="ECO:0000256" key="3">
    <source>
        <dbReference type="ARBA" id="ARBA00022827"/>
    </source>
</evidence>
<reference evidence="7 8" key="1">
    <citation type="submission" date="2017-08" db="EMBL/GenBank/DDBJ databases">
        <title>Acidophilic green algal genome provides insights into adaptation to an acidic environment.</title>
        <authorList>
            <person name="Hirooka S."/>
            <person name="Hirose Y."/>
            <person name="Kanesaki Y."/>
            <person name="Higuchi S."/>
            <person name="Fujiwara T."/>
            <person name="Onuma R."/>
            <person name="Era A."/>
            <person name="Ohbayashi R."/>
            <person name="Uzuka A."/>
            <person name="Nozaki H."/>
            <person name="Yoshikawa H."/>
            <person name="Miyagishima S.Y."/>
        </authorList>
    </citation>
    <scope>NUCLEOTIDE SEQUENCE [LARGE SCALE GENOMIC DNA]</scope>
    <source>
        <strain evidence="7 8">NIES-2499</strain>
    </source>
</reference>
<dbReference type="InterPro" id="IPR000960">
    <property type="entry name" value="Flavin_mOase"/>
</dbReference>
<name>A0A250X9V9_9CHLO</name>
<keyword evidence="5 6" id="KW-0560">Oxidoreductase</keyword>
<evidence type="ECO:0000256" key="6">
    <source>
        <dbReference type="RuleBase" id="RU361177"/>
    </source>
</evidence>
<comment type="similarity">
    <text evidence="1 6">Belongs to the FMO family.</text>
</comment>
<evidence type="ECO:0000256" key="1">
    <source>
        <dbReference type="ARBA" id="ARBA00009183"/>
    </source>
</evidence>
<keyword evidence="4" id="KW-0521">NADP</keyword>
<comment type="caution">
    <text evidence="7">The sequence shown here is derived from an EMBL/GenBank/DDBJ whole genome shotgun (WGS) entry which is preliminary data.</text>
</comment>
<gene>
    <name evidence="7" type="ORF">CEUSTIGMA_g7294.t1</name>
</gene>
<organism evidence="7 8">
    <name type="scientific">Chlamydomonas eustigma</name>
    <dbReference type="NCBI Taxonomy" id="1157962"/>
    <lineage>
        <taxon>Eukaryota</taxon>
        <taxon>Viridiplantae</taxon>
        <taxon>Chlorophyta</taxon>
        <taxon>core chlorophytes</taxon>
        <taxon>Chlorophyceae</taxon>
        <taxon>CS clade</taxon>
        <taxon>Chlamydomonadales</taxon>
        <taxon>Chlamydomonadaceae</taxon>
        <taxon>Chlamydomonas</taxon>
    </lineage>
</organism>
<dbReference type="OrthoDB" id="66881at2759"/>
<evidence type="ECO:0000256" key="5">
    <source>
        <dbReference type="ARBA" id="ARBA00023002"/>
    </source>
</evidence>
<comment type="cofactor">
    <cofactor evidence="6">
        <name>FAD</name>
        <dbReference type="ChEBI" id="CHEBI:57692"/>
    </cofactor>
</comment>
<dbReference type="GO" id="GO:0004499">
    <property type="term" value="F:N,N-dimethylaniline monooxygenase activity"/>
    <property type="evidence" value="ECO:0007669"/>
    <property type="project" value="InterPro"/>
</dbReference>
<keyword evidence="3 6" id="KW-0274">FAD</keyword>
<dbReference type="Gene3D" id="3.50.50.60">
    <property type="entry name" value="FAD/NAD(P)-binding domain"/>
    <property type="match status" value="3"/>
</dbReference>
<evidence type="ECO:0000313" key="7">
    <source>
        <dbReference type="EMBL" id="GAX79854.1"/>
    </source>
</evidence>
<protein>
    <recommendedName>
        <fullName evidence="6">Flavin-containing monooxygenase</fullName>
        <ecNumber evidence="6">1.-.-.-</ecNumber>
    </recommendedName>
</protein>
<dbReference type="PIRSF" id="PIRSF000332">
    <property type="entry name" value="FMO"/>
    <property type="match status" value="1"/>
</dbReference>
<dbReference type="InterPro" id="IPR036188">
    <property type="entry name" value="FAD/NAD-bd_sf"/>
</dbReference>
<sequence length="519" mass="58360">MRQGSVAVIGAGAAGLAAARELLREGHKVTVLEQNSRLGGVWVFDERVEKDDLLGQNSKRGKVHSSMYRHLRTNLPRELMGFSDFPFIPELLGSRSVDARRFCSHTEVLNYLEAFADYFKVKDCIRFNNTVLNVRQLFTSTDRTGTSNNIMPWQRWVVTSECEGSDIGVTESHMITEEYDAVVICNGHNSEPSLPDIKGMDMFTGFQMHSHNYRDPEQFKGQVVLVVGAANSGEDISREVASVASQVHVCARSWKQLGLSEAELIAPYGPRRNIHRHPDPIEITQEGNVVFSDGSHLDGELHTIIYCTGFQYKFPFLFEREELSHSSGLQHATEALTIGHSSPYPVVTVKEQRVDPLWLHIFPPSSAPGMSFLGLTRKTVPFPQLELQAKLVARALSGRIMLPRPEVMKEEIMAFYEQLKEDNVPTKYTHMQVGQAQWDYNNKLAALCGEDVPETPSWRMKMAEATGLIKTRHAESYRDVPNLGAESENVCMLQEARTELELIAKTLSVRDFKSDSCKT</sequence>
<dbReference type="STRING" id="1157962.A0A250X9V9"/>
<dbReference type="Pfam" id="PF00743">
    <property type="entry name" value="FMO-like"/>
    <property type="match status" value="1"/>
</dbReference>
<dbReference type="EMBL" id="BEGY01000046">
    <property type="protein sequence ID" value="GAX79854.1"/>
    <property type="molecule type" value="Genomic_DNA"/>
</dbReference>
<dbReference type="GO" id="GO:0050661">
    <property type="term" value="F:NADP binding"/>
    <property type="evidence" value="ECO:0007669"/>
    <property type="project" value="InterPro"/>
</dbReference>
<dbReference type="Proteomes" id="UP000232323">
    <property type="component" value="Unassembled WGS sequence"/>
</dbReference>
<dbReference type="AlphaFoldDB" id="A0A250X9V9"/>
<dbReference type="GO" id="GO:0050660">
    <property type="term" value="F:flavin adenine dinucleotide binding"/>
    <property type="evidence" value="ECO:0007669"/>
    <property type="project" value="InterPro"/>
</dbReference>
<dbReference type="SUPFAM" id="SSF51905">
    <property type="entry name" value="FAD/NAD(P)-binding domain"/>
    <property type="match status" value="2"/>
</dbReference>
<keyword evidence="8" id="KW-1185">Reference proteome</keyword>
<accession>A0A250X9V9</accession>
<dbReference type="InterPro" id="IPR050346">
    <property type="entry name" value="FMO-like"/>
</dbReference>
<dbReference type="PRINTS" id="PR00419">
    <property type="entry name" value="ADXRDTASE"/>
</dbReference>
<dbReference type="PANTHER" id="PTHR23023">
    <property type="entry name" value="DIMETHYLANILINE MONOOXYGENASE"/>
    <property type="match status" value="1"/>
</dbReference>